<name>A0A1S7UMQ5_ROSNE</name>
<dbReference type="SUPFAM" id="SSF143081">
    <property type="entry name" value="BB1717-like"/>
    <property type="match status" value="1"/>
</dbReference>
<evidence type="ECO:0000256" key="8">
    <source>
        <dbReference type="SAM" id="MobiDB-lite"/>
    </source>
</evidence>
<organism evidence="9">
    <name type="scientific">Rosellinia necatrix</name>
    <name type="common">White root-rot fungus</name>
    <dbReference type="NCBI Taxonomy" id="77044"/>
    <lineage>
        <taxon>Eukaryota</taxon>
        <taxon>Fungi</taxon>
        <taxon>Dikarya</taxon>
        <taxon>Ascomycota</taxon>
        <taxon>Pezizomycotina</taxon>
        <taxon>Sordariomycetes</taxon>
        <taxon>Xylariomycetidae</taxon>
        <taxon>Xylariales</taxon>
        <taxon>Xylariaceae</taxon>
        <taxon>Rosellinia</taxon>
    </lineage>
</organism>
<evidence type="ECO:0000256" key="4">
    <source>
        <dbReference type="ARBA" id="ARBA00022801"/>
    </source>
</evidence>
<dbReference type="PANTHER" id="PTHR13604">
    <property type="entry name" value="DC12-RELATED"/>
    <property type="match status" value="1"/>
</dbReference>
<accession>A0A1S7UMQ5</accession>
<feature type="compositionally biased region" description="Basic and acidic residues" evidence="8">
    <location>
        <begin position="96"/>
        <end position="110"/>
    </location>
</feature>
<feature type="region of interest" description="Disordered" evidence="8">
    <location>
        <begin position="357"/>
        <end position="449"/>
    </location>
</feature>
<dbReference type="GO" id="GO:0006508">
    <property type="term" value="P:proteolysis"/>
    <property type="evidence" value="ECO:0007669"/>
    <property type="project" value="UniProtKB-KW"/>
</dbReference>
<evidence type="ECO:0000313" key="10">
    <source>
        <dbReference type="Proteomes" id="UP000054516"/>
    </source>
</evidence>
<dbReference type="GO" id="GO:0008233">
    <property type="term" value="F:peptidase activity"/>
    <property type="evidence" value="ECO:0007669"/>
    <property type="project" value="UniProtKB-KW"/>
</dbReference>
<keyword evidence="3" id="KW-0227">DNA damage</keyword>
<keyword evidence="5" id="KW-0190">Covalent protein-DNA linkage</keyword>
<dbReference type="GO" id="GO:0003697">
    <property type="term" value="F:single-stranded DNA binding"/>
    <property type="evidence" value="ECO:0007669"/>
    <property type="project" value="InterPro"/>
</dbReference>
<dbReference type="Pfam" id="PF02586">
    <property type="entry name" value="SRAP"/>
    <property type="match status" value="1"/>
</dbReference>
<keyword evidence="2" id="KW-0645">Protease</keyword>
<keyword evidence="7" id="KW-0456">Lyase</keyword>
<evidence type="ECO:0000256" key="3">
    <source>
        <dbReference type="ARBA" id="ARBA00022763"/>
    </source>
</evidence>
<protein>
    <submittedName>
        <fullName evidence="9">Putative duf159 domain protein</fullName>
    </submittedName>
</protein>
<feature type="compositionally biased region" description="Basic and acidic residues" evidence="8">
    <location>
        <begin position="399"/>
        <end position="416"/>
    </location>
</feature>
<feature type="region of interest" description="Disordered" evidence="8">
    <location>
        <begin position="73"/>
        <end position="114"/>
    </location>
</feature>
<evidence type="ECO:0000256" key="1">
    <source>
        <dbReference type="ARBA" id="ARBA00008136"/>
    </source>
</evidence>
<dbReference type="InterPro" id="IPR003738">
    <property type="entry name" value="SRAP"/>
</dbReference>
<evidence type="ECO:0000256" key="5">
    <source>
        <dbReference type="ARBA" id="ARBA00023124"/>
    </source>
</evidence>
<evidence type="ECO:0000256" key="2">
    <source>
        <dbReference type="ARBA" id="ARBA00022670"/>
    </source>
</evidence>
<comment type="similarity">
    <text evidence="1">Belongs to the SOS response-associated peptidase family.</text>
</comment>
<evidence type="ECO:0000256" key="6">
    <source>
        <dbReference type="ARBA" id="ARBA00023125"/>
    </source>
</evidence>
<feature type="compositionally biased region" description="Basic and acidic residues" evidence="8">
    <location>
        <begin position="359"/>
        <end position="377"/>
    </location>
</feature>
<keyword evidence="4" id="KW-0378">Hydrolase</keyword>
<dbReference type="PANTHER" id="PTHR13604:SF0">
    <property type="entry name" value="ABASIC SITE PROCESSING PROTEIN HMCES"/>
    <property type="match status" value="1"/>
</dbReference>
<keyword evidence="6" id="KW-0238">DNA-binding</keyword>
<dbReference type="Gene3D" id="3.90.1680.10">
    <property type="entry name" value="SOS response associated peptidase-like"/>
    <property type="match status" value="1"/>
</dbReference>
<dbReference type="GO" id="GO:0106300">
    <property type="term" value="P:protein-DNA covalent cross-linking repair"/>
    <property type="evidence" value="ECO:0007669"/>
    <property type="project" value="InterPro"/>
</dbReference>
<dbReference type="InterPro" id="IPR036590">
    <property type="entry name" value="SRAP-like"/>
</dbReference>
<dbReference type="OrthoDB" id="2111841at2759"/>
<dbReference type="EMBL" id="DF977456">
    <property type="protein sequence ID" value="GAP84637.1"/>
    <property type="molecule type" value="Genomic_DNA"/>
</dbReference>
<dbReference type="Proteomes" id="UP000054516">
    <property type="component" value="Unassembled WGS sequence"/>
</dbReference>
<dbReference type="GO" id="GO:0016829">
    <property type="term" value="F:lyase activity"/>
    <property type="evidence" value="ECO:0007669"/>
    <property type="project" value="UniProtKB-KW"/>
</dbReference>
<dbReference type="OMA" id="GMWTTMK"/>
<dbReference type="AlphaFoldDB" id="A0A1S7UMQ5"/>
<evidence type="ECO:0000256" key="7">
    <source>
        <dbReference type="ARBA" id="ARBA00023239"/>
    </source>
</evidence>
<feature type="compositionally biased region" description="Acidic residues" evidence="8">
    <location>
        <begin position="30"/>
        <end position="41"/>
    </location>
</feature>
<feature type="region of interest" description="Disordered" evidence="8">
    <location>
        <begin position="18"/>
        <end position="56"/>
    </location>
</feature>
<evidence type="ECO:0000313" key="9">
    <source>
        <dbReference type="EMBL" id="GAP84637.1"/>
    </source>
</evidence>
<reference evidence="9" key="1">
    <citation type="submission" date="2016-03" db="EMBL/GenBank/DDBJ databases">
        <title>Draft genome sequence of Rosellinia necatrix.</title>
        <authorList>
            <person name="Kanematsu S."/>
        </authorList>
    </citation>
    <scope>NUCLEOTIDE SEQUENCE [LARGE SCALE GENOMIC DNA]</scope>
    <source>
        <strain evidence="9">W97</strain>
    </source>
</reference>
<gene>
    <name evidence="9" type="ORF">SAMD00023353_1101720</name>
</gene>
<dbReference type="STRING" id="77044.A0A1S7UMQ5"/>
<feature type="compositionally biased region" description="Polar residues" evidence="8">
    <location>
        <begin position="435"/>
        <end position="449"/>
    </location>
</feature>
<proteinExistence type="inferred from homology"/>
<sequence length="449" mass="50297">MCGRYALALRPSQIRQMLRDDNMPIYEAPNDPEDDRDEDDGGGGGGEAYNGPRQSYNFAPGYSGVVYRADVPDWGAGPRPRHDGDASTGAINAPSHDSHIDTQEQNKETDEQQPLTDTDHAHYKLQAMKWGLVPFWTKRNPGYGSMMKTINCRDDSLAQGGGMWSSMKSRKRCVVIAQGFYEWLKKNDGREKLPHYVKRKDGKLMCMAGLWDVVQYENNGEKQYTYTIITTDSNKQLNFLHDRMPVILDNGSENMRKWLDPERYEWSKELQSLLMPYNGELEVYPVSKDVGKVGNNSPAFIIPVDSKENKSNIANFFAKSMAKKEAKKVEIDTDDDPIIKIEQHEIEITGDVGFIPEDINGKDRKADVPVGVKREAGEEPMGQRSPKKLLSSTTLYKTPDIKGGKESSPRKGDVRRKISATSNGNAKGAAKTPKSAGTQKITRFFTNSS</sequence>
<keyword evidence="10" id="KW-1185">Reference proteome</keyword>